<evidence type="ECO:0000313" key="2">
    <source>
        <dbReference type="Proteomes" id="UP001187531"/>
    </source>
</evidence>
<gene>
    <name evidence="1" type="ORF">QYM36_007430</name>
</gene>
<evidence type="ECO:0000313" key="1">
    <source>
        <dbReference type="EMBL" id="KAK2726578.1"/>
    </source>
</evidence>
<dbReference type="AlphaFoldDB" id="A0AA88ICB0"/>
<dbReference type="Proteomes" id="UP001187531">
    <property type="component" value="Unassembled WGS sequence"/>
</dbReference>
<accession>A0AA88ICB0</accession>
<reference evidence="1" key="1">
    <citation type="submission" date="2023-07" db="EMBL/GenBank/DDBJ databases">
        <title>Chromosome-level genome assembly of Artemia franciscana.</title>
        <authorList>
            <person name="Jo E."/>
        </authorList>
    </citation>
    <scope>NUCLEOTIDE SEQUENCE</scope>
    <source>
        <tissue evidence="1">Whole body</tissue>
    </source>
</reference>
<name>A0AA88ICB0_ARTSF</name>
<dbReference type="EMBL" id="JAVRJZ010000001">
    <property type="protein sequence ID" value="KAK2726578.1"/>
    <property type="molecule type" value="Genomic_DNA"/>
</dbReference>
<keyword evidence="2" id="KW-1185">Reference proteome</keyword>
<protein>
    <submittedName>
        <fullName evidence="1">Uncharacterized protein</fullName>
    </submittedName>
</protein>
<comment type="caution">
    <text evidence="1">The sequence shown here is derived from an EMBL/GenBank/DDBJ whole genome shotgun (WGS) entry which is preliminary data.</text>
</comment>
<proteinExistence type="predicted"/>
<sequence>MYKPVKELATKTSASTTSILNKEYRPLDNVEAIKERWKTMLKNPLQTCKPTVLSGFPKMDLRSRPLLSEAKDAICGLKNKKAPGPDALPTKLLKVGYRMLEKILHKVTVAVWTASNFSIA</sequence>
<organism evidence="1 2">
    <name type="scientific">Artemia franciscana</name>
    <name type="common">Brine shrimp</name>
    <name type="synonym">Artemia sanfranciscana</name>
    <dbReference type="NCBI Taxonomy" id="6661"/>
    <lineage>
        <taxon>Eukaryota</taxon>
        <taxon>Metazoa</taxon>
        <taxon>Ecdysozoa</taxon>
        <taxon>Arthropoda</taxon>
        <taxon>Crustacea</taxon>
        <taxon>Branchiopoda</taxon>
        <taxon>Anostraca</taxon>
        <taxon>Artemiidae</taxon>
        <taxon>Artemia</taxon>
    </lineage>
</organism>